<gene>
    <name evidence="2" type="primary">HSP31</name>
    <name evidence="2" type="ORF">SNEC2469_LOCUS23263</name>
</gene>
<evidence type="ECO:0000313" key="2">
    <source>
        <dbReference type="EMBL" id="CAE7791726.1"/>
    </source>
</evidence>
<protein>
    <submittedName>
        <fullName evidence="2">HSP31 protein</fullName>
    </submittedName>
</protein>
<proteinExistence type="predicted"/>
<evidence type="ECO:0000256" key="1">
    <source>
        <dbReference type="SAM" id="MobiDB-lite"/>
    </source>
</evidence>
<sequence>MAMVLWGSSLNSVPPPCKPTEVGGDQDLPPAVPIDERPHVEPRLSDGGEPLLLDGGEMCRRARMNTGDFGVPSLETRQSYFSNTMPKRPEVPAAPNRVLHNHHKVRIEKMMKELGTLSGRRKLEKEVASRRQPGLHEDAKKALPKQRRWNFTRPWFSRATS</sequence>
<evidence type="ECO:0000313" key="3">
    <source>
        <dbReference type="Proteomes" id="UP000601435"/>
    </source>
</evidence>
<comment type="caution">
    <text evidence="2">The sequence shown here is derived from an EMBL/GenBank/DDBJ whole genome shotgun (WGS) entry which is preliminary data.</text>
</comment>
<accession>A0A812YQU1</accession>
<keyword evidence="3" id="KW-1185">Reference proteome</keyword>
<name>A0A812YQU1_9DINO</name>
<reference evidence="2" key="1">
    <citation type="submission" date="2021-02" db="EMBL/GenBank/DDBJ databases">
        <authorList>
            <person name="Dougan E. K."/>
            <person name="Rhodes N."/>
            <person name="Thang M."/>
            <person name="Chan C."/>
        </authorList>
    </citation>
    <scope>NUCLEOTIDE SEQUENCE</scope>
</reference>
<feature type="compositionally biased region" description="Basic and acidic residues" evidence="1">
    <location>
        <begin position="34"/>
        <end position="46"/>
    </location>
</feature>
<dbReference type="EMBL" id="CAJNJA010043225">
    <property type="protein sequence ID" value="CAE7791726.1"/>
    <property type="molecule type" value="Genomic_DNA"/>
</dbReference>
<dbReference type="OrthoDB" id="435109at2759"/>
<feature type="region of interest" description="Disordered" evidence="1">
    <location>
        <begin position="11"/>
        <end position="50"/>
    </location>
</feature>
<feature type="compositionally biased region" description="Basic and acidic residues" evidence="1">
    <location>
        <begin position="121"/>
        <end position="141"/>
    </location>
</feature>
<organism evidence="2 3">
    <name type="scientific">Symbiodinium necroappetens</name>
    <dbReference type="NCBI Taxonomy" id="1628268"/>
    <lineage>
        <taxon>Eukaryota</taxon>
        <taxon>Sar</taxon>
        <taxon>Alveolata</taxon>
        <taxon>Dinophyceae</taxon>
        <taxon>Suessiales</taxon>
        <taxon>Symbiodiniaceae</taxon>
        <taxon>Symbiodinium</taxon>
    </lineage>
</organism>
<dbReference type="AlphaFoldDB" id="A0A812YQU1"/>
<feature type="region of interest" description="Disordered" evidence="1">
    <location>
        <begin position="116"/>
        <end position="144"/>
    </location>
</feature>
<dbReference type="Proteomes" id="UP000601435">
    <property type="component" value="Unassembled WGS sequence"/>
</dbReference>